<dbReference type="Proteomes" id="UP000245768">
    <property type="component" value="Unassembled WGS sequence"/>
</dbReference>
<evidence type="ECO:0000256" key="10">
    <source>
        <dbReference type="ARBA" id="ARBA00030262"/>
    </source>
</evidence>
<gene>
    <name evidence="13" type="ORF">FA10DRAFT_268856</name>
</gene>
<dbReference type="GO" id="GO:0000105">
    <property type="term" value="P:L-histidine biosynthetic process"/>
    <property type="evidence" value="ECO:0007669"/>
    <property type="project" value="UniProtKB-KW"/>
</dbReference>
<dbReference type="OrthoDB" id="2015537at2759"/>
<accession>A0A316YKW5</accession>
<dbReference type="CDD" id="cd00609">
    <property type="entry name" value="AAT_like"/>
    <property type="match status" value="1"/>
</dbReference>
<dbReference type="GeneID" id="37044424"/>
<reference evidence="13 14" key="1">
    <citation type="journal article" date="2018" name="Mol. Biol. Evol.">
        <title>Broad Genomic Sampling Reveals a Smut Pathogenic Ancestry of the Fungal Clade Ustilaginomycotina.</title>
        <authorList>
            <person name="Kijpornyongpan T."/>
            <person name="Mondo S.J."/>
            <person name="Barry K."/>
            <person name="Sandor L."/>
            <person name="Lee J."/>
            <person name="Lipzen A."/>
            <person name="Pangilinan J."/>
            <person name="LaButti K."/>
            <person name="Hainaut M."/>
            <person name="Henrissat B."/>
            <person name="Grigoriev I.V."/>
            <person name="Spatafora J.W."/>
            <person name="Aime M.C."/>
        </authorList>
    </citation>
    <scope>NUCLEOTIDE SEQUENCE [LARGE SCALE GENOMIC DNA]</scope>
    <source>
        <strain evidence="13 14">MCA 4198</strain>
    </source>
</reference>
<comment type="cofactor">
    <cofactor evidence="1">
        <name>pyridoxal 5'-phosphate</name>
        <dbReference type="ChEBI" id="CHEBI:597326"/>
    </cofactor>
</comment>
<dbReference type="GO" id="GO:0004400">
    <property type="term" value="F:histidinol-phosphate transaminase activity"/>
    <property type="evidence" value="ECO:0007669"/>
    <property type="project" value="UniProtKB-EC"/>
</dbReference>
<dbReference type="InterPro" id="IPR015422">
    <property type="entry name" value="PyrdxlP-dep_Trfase_small"/>
</dbReference>
<organism evidence="13 14">
    <name type="scientific">Acaromyces ingoldii</name>
    <dbReference type="NCBI Taxonomy" id="215250"/>
    <lineage>
        <taxon>Eukaryota</taxon>
        <taxon>Fungi</taxon>
        <taxon>Dikarya</taxon>
        <taxon>Basidiomycota</taxon>
        <taxon>Ustilaginomycotina</taxon>
        <taxon>Exobasidiomycetes</taxon>
        <taxon>Exobasidiales</taxon>
        <taxon>Cryptobasidiaceae</taxon>
        <taxon>Acaromyces</taxon>
    </lineage>
</organism>
<sequence>MTTVNGVSASDAATVASLKPAHFHLEQVIRPNILSLKPYRCARDDYQEGILLDANENSLGHSVPTGSAAAAASHGDASELLDHALPLHRYPDPSLYGIKPTLAKLRGLPSESHVFLGVGSDEVLDLIQRVSCRPQKDKILICPPTYGMYGVCAAVNDLEVVEVPLKTEGGAFSLDVEKVLATLAADPSIKLVFLCSPGNPTGTLLDLGDMERILNFEQWHGLVVVDEAYIDFAEEEIRMGKRTQAVSAVELTKSYKNVVVTQTLSKAYGLAAIRLGIAYAQPALVQILNNTKAPYNIGVPTAHLASLALTAEGLSKMRENVRTLISHRAWLVAALNDLREKEGIRAVGPILGANEANFVLVQLLDDAGRPSGPLSGTVYKRMAEERQVVVRNRSKDLGCDGCLRITVGTEEENLRVIELMRQLLSDGKWS</sequence>
<dbReference type="InterPro" id="IPR015424">
    <property type="entry name" value="PyrdxlP-dep_Trfase"/>
</dbReference>
<evidence type="ECO:0000256" key="8">
    <source>
        <dbReference type="ARBA" id="ARBA00022898"/>
    </source>
</evidence>
<evidence type="ECO:0000256" key="2">
    <source>
        <dbReference type="ARBA" id="ARBA00005011"/>
    </source>
</evidence>
<comment type="similarity">
    <text evidence="3">Belongs to the class-II pyridoxal-phosphate-dependent aminotransferase family.</text>
</comment>
<evidence type="ECO:0000256" key="9">
    <source>
        <dbReference type="ARBA" id="ARBA00023102"/>
    </source>
</evidence>
<evidence type="ECO:0000256" key="3">
    <source>
        <dbReference type="ARBA" id="ARBA00008392"/>
    </source>
</evidence>
<keyword evidence="6" id="KW-0028">Amino-acid biosynthesis</keyword>
<evidence type="ECO:0000259" key="12">
    <source>
        <dbReference type="Pfam" id="PF00155"/>
    </source>
</evidence>
<dbReference type="HAMAP" id="MF_01023">
    <property type="entry name" value="HisC_aminotrans_2"/>
    <property type="match status" value="1"/>
</dbReference>
<dbReference type="Gene3D" id="3.90.1150.10">
    <property type="entry name" value="Aspartate Aminotransferase, domain 1"/>
    <property type="match status" value="1"/>
</dbReference>
<dbReference type="FunCoup" id="A0A316YKW5">
    <property type="interactions" value="106"/>
</dbReference>
<comment type="pathway">
    <text evidence="2">Amino-acid biosynthesis; L-histidine biosynthesis; L-histidine from 5-phospho-alpha-D-ribose 1-diphosphate: step 7/9.</text>
</comment>
<dbReference type="SUPFAM" id="SSF53383">
    <property type="entry name" value="PLP-dependent transferases"/>
    <property type="match status" value="1"/>
</dbReference>
<dbReference type="InterPro" id="IPR005861">
    <property type="entry name" value="HisP_aminotrans"/>
</dbReference>
<evidence type="ECO:0000256" key="7">
    <source>
        <dbReference type="ARBA" id="ARBA00022679"/>
    </source>
</evidence>
<dbReference type="PROSITE" id="PS00599">
    <property type="entry name" value="AA_TRANSFER_CLASS_2"/>
    <property type="match status" value="1"/>
</dbReference>
<dbReference type="AlphaFoldDB" id="A0A316YKW5"/>
<dbReference type="RefSeq" id="XP_025375891.1">
    <property type="nucleotide sequence ID" value="XM_025522508.1"/>
</dbReference>
<evidence type="ECO:0000256" key="6">
    <source>
        <dbReference type="ARBA" id="ARBA00022605"/>
    </source>
</evidence>
<dbReference type="PANTHER" id="PTHR42885:SF2">
    <property type="entry name" value="HISTIDINOL-PHOSPHATE AMINOTRANSFERASE"/>
    <property type="match status" value="1"/>
</dbReference>
<keyword evidence="8" id="KW-0663">Pyridoxal phosphate</keyword>
<dbReference type="EMBL" id="KZ819638">
    <property type="protein sequence ID" value="PWN88693.1"/>
    <property type="molecule type" value="Genomic_DNA"/>
</dbReference>
<dbReference type="Pfam" id="PF00155">
    <property type="entry name" value="Aminotran_1_2"/>
    <property type="match status" value="1"/>
</dbReference>
<dbReference type="Gene3D" id="3.40.640.10">
    <property type="entry name" value="Type I PLP-dependent aspartate aminotransferase-like (Major domain)"/>
    <property type="match status" value="1"/>
</dbReference>
<comment type="catalytic activity">
    <reaction evidence="11">
        <text>L-histidinol phosphate + 2-oxoglutarate = 3-(imidazol-4-yl)-2-oxopropyl phosphate + L-glutamate</text>
        <dbReference type="Rhea" id="RHEA:23744"/>
        <dbReference type="ChEBI" id="CHEBI:16810"/>
        <dbReference type="ChEBI" id="CHEBI:29985"/>
        <dbReference type="ChEBI" id="CHEBI:57766"/>
        <dbReference type="ChEBI" id="CHEBI:57980"/>
        <dbReference type="EC" id="2.6.1.9"/>
    </reaction>
</comment>
<evidence type="ECO:0000313" key="14">
    <source>
        <dbReference type="Proteomes" id="UP000245768"/>
    </source>
</evidence>
<keyword evidence="9" id="KW-0368">Histidine biosynthesis</keyword>
<keyword evidence="7 13" id="KW-0808">Transferase</keyword>
<protein>
    <recommendedName>
        <fullName evidence="4">histidinol-phosphate transaminase</fullName>
        <ecNumber evidence="4">2.6.1.9</ecNumber>
    </recommendedName>
    <alternativeName>
        <fullName evidence="10">Imidazole acetol-phosphate transaminase</fullName>
    </alternativeName>
</protein>
<dbReference type="InterPro" id="IPR004839">
    <property type="entry name" value="Aminotransferase_I/II_large"/>
</dbReference>
<evidence type="ECO:0000256" key="4">
    <source>
        <dbReference type="ARBA" id="ARBA00012748"/>
    </source>
</evidence>
<dbReference type="InterPro" id="IPR015421">
    <property type="entry name" value="PyrdxlP-dep_Trfase_major"/>
</dbReference>
<dbReference type="PANTHER" id="PTHR42885">
    <property type="entry name" value="HISTIDINOL-PHOSPHATE AMINOTRANSFERASE-RELATED"/>
    <property type="match status" value="1"/>
</dbReference>
<evidence type="ECO:0000256" key="5">
    <source>
        <dbReference type="ARBA" id="ARBA00022576"/>
    </source>
</evidence>
<name>A0A316YKW5_9BASI</name>
<keyword evidence="14" id="KW-1185">Reference proteome</keyword>
<dbReference type="EC" id="2.6.1.9" evidence="4"/>
<dbReference type="NCBIfam" id="TIGR01141">
    <property type="entry name" value="hisC"/>
    <property type="match status" value="1"/>
</dbReference>
<evidence type="ECO:0000313" key="13">
    <source>
        <dbReference type="EMBL" id="PWN88693.1"/>
    </source>
</evidence>
<keyword evidence="5 13" id="KW-0032">Aminotransferase</keyword>
<proteinExistence type="inferred from homology"/>
<evidence type="ECO:0000256" key="1">
    <source>
        <dbReference type="ARBA" id="ARBA00001933"/>
    </source>
</evidence>
<feature type="domain" description="Aminotransferase class I/classII large" evidence="12">
    <location>
        <begin position="49"/>
        <end position="417"/>
    </location>
</feature>
<dbReference type="STRING" id="215250.A0A316YKW5"/>
<dbReference type="InterPro" id="IPR001917">
    <property type="entry name" value="Aminotrans_II_pyridoxalP_BS"/>
</dbReference>
<evidence type="ECO:0000256" key="11">
    <source>
        <dbReference type="ARBA" id="ARBA00047481"/>
    </source>
</evidence>
<dbReference type="GO" id="GO:0030170">
    <property type="term" value="F:pyridoxal phosphate binding"/>
    <property type="evidence" value="ECO:0007669"/>
    <property type="project" value="InterPro"/>
</dbReference>
<dbReference type="InParanoid" id="A0A316YKW5"/>